<dbReference type="Proteomes" id="UP001642405">
    <property type="component" value="Unassembled WGS sequence"/>
</dbReference>
<evidence type="ECO:0000313" key="2">
    <source>
        <dbReference type="EMBL" id="CAK7220419.1"/>
    </source>
</evidence>
<dbReference type="PANTHER" id="PTHR35340:SF9">
    <property type="entry name" value="ASST-DOMAIN-CONTAINING PROTEIN"/>
    <property type="match status" value="1"/>
</dbReference>
<evidence type="ECO:0000256" key="1">
    <source>
        <dbReference type="SAM" id="SignalP"/>
    </source>
</evidence>
<organism evidence="2 3">
    <name type="scientific">Sporothrix curviconia</name>
    <dbReference type="NCBI Taxonomy" id="1260050"/>
    <lineage>
        <taxon>Eukaryota</taxon>
        <taxon>Fungi</taxon>
        <taxon>Dikarya</taxon>
        <taxon>Ascomycota</taxon>
        <taxon>Pezizomycotina</taxon>
        <taxon>Sordariomycetes</taxon>
        <taxon>Sordariomycetidae</taxon>
        <taxon>Ophiostomatales</taxon>
        <taxon>Ophiostomataceae</taxon>
        <taxon>Sporothrix</taxon>
    </lineage>
</organism>
<keyword evidence="1" id="KW-0732">Signal</keyword>
<reference evidence="2 3" key="1">
    <citation type="submission" date="2024-01" db="EMBL/GenBank/DDBJ databases">
        <authorList>
            <person name="Allen C."/>
            <person name="Tagirdzhanova G."/>
        </authorList>
    </citation>
    <scope>NUCLEOTIDE SEQUENCE [LARGE SCALE GENOMIC DNA]</scope>
</reference>
<feature type="chain" id="PRO_5047120866" description="Arylsulfotransferase" evidence="1">
    <location>
        <begin position="19"/>
        <end position="532"/>
    </location>
</feature>
<comment type="caution">
    <text evidence="2">The sequence shown here is derived from an EMBL/GenBank/DDBJ whole genome shotgun (WGS) entry which is preliminary data.</text>
</comment>
<accession>A0ABP0BLB0</accession>
<evidence type="ECO:0000313" key="3">
    <source>
        <dbReference type="Proteomes" id="UP001642405"/>
    </source>
</evidence>
<sequence length="532" mass="58571">MKAATLTTFAALVSLALASFEFRSRPELAIPHLNITTRGKPEALEKGLLFVCQYPGFTTGPDNIAFGPTQPSAYIFQDDGELVWSGVGYFGGWAANVAPVTWNGEQYLRGFQGVLDPKHGRMFGFHSLLDKHYQHAKVVQPGAHRWASAHEFNIIDERTALIEITVTIPISLEPWGGDRDQVWILSSGFQEIDIETGNLVFEWHSFEHVDPKRSAIPLSTGAFGFGRTESDAWDYFHLNSADKDDEGNYLISARNTASVYKINGTNGQVIWQLGGLRGGSDFEFEDPENDLFGYQHHARFRGRSGDGSIEWISLFDNGAHSPDVKTHPSSRGRVYTLSHETGKATATRSYSAPDGLSASSQGSTQILPNSNVFVNWGQAGAITEFGEDGEVLFHAYLDSAPAGHLVQSYRGFRANWTGIPAEEPALVAIESLGDKNGLDIFVSWNGDTETKAWRFYLELGNRLLGTTERTGFETHAHFANAVPHELPGTVRVYAEAVGFDDKVLRQAKSVSVLLRGKSEEYHALEAVGQNEL</sequence>
<dbReference type="InterPro" id="IPR053143">
    <property type="entry name" value="Arylsulfate_ST"/>
</dbReference>
<protein>
    <recommendedName>
        <fullName evidence="4">Arylsulfotransferase</fullName>
    </recommendedName>
</protein>
<evidence type="ECO:0008006" key="4">
    <source>
        <dbReference type="Google" id="ProtNLM"/>
    </source>
</evidence>
<dbReference type="EMBL" id="CAWUHB010000020">
    <property type="protein sequence ID" value="CAK7220419.1"/>
    <property type="molecule type" value="Genomic_DNA"/>
</dbReference>
<dbReference type="PANTHER" id="PTHR35340">
    <property type="entry name" value="PQQ ENZYME REPEAT PROTEIN-RELATED"/>
    <property type="match status" value="1"/>
</dbReference>
<proteinExistence type="predicted"/>
<dbReference type="Pfam" id="PF14269">
    <property type="entry name" value="Arylsulfotran_2"/>
    <property type="match status" value="1"/>
</dbReference>
<dbReference type="InterPro" id="IPR011047">
    <property type="entry name" value="Quinoprotein_ADH-like_sf"/>
</dbReference>
<feature type="signal peptide" evidence="1">
    <location>
        <begin position="1"/>
        <end position="18"/>
    </location>
</feature>
<name>A0ABP0BLB0_9PEZI</name>
<dbReference type="InterPro" id="IPR039535">
    <property type="entry name" value="ASST-like"/>
</dbReference>
<gene>
    <name evidence="2" type="ORF">SCUCBS95973_004147</name>
</gene>
<keyword evidence="3" id="KW-1185">Reference proteome</keyword>
<dbReference type="SUPFAM" id="SSF50998">
    <property type="entry name" value="Quinoprotein alcohol dehydrogenase-like"/>
    <property type="match status" value="1"/>
</dbReference>